<dbReference type="InterPro" id="IPR016187">
    <property type="entry name" value="CTDL_fold"/>
</dbReference>
<dbReference type="Gene3D" id="3.10.100.10">
    <property type="entry name" value="Mannose-Binding Protein A, subunit A"/>
    <property type="match status" value="1"/>
</dbReference>
<evidence type="ECO:0000313" key="2">
    <source>
        <dbReference type="EMBL" id="KAJ8940561.1"/>
    </source>
</evidence>
<proteinExistence type="predicted"/>
<dbReference type="InterPro" id="IPR016186">
    <property type="entry name" value="C-type_lectin-like/link_sf"/>
</dbReference>
<comment type="caution">
    <text evidence="2">The sequence shown here is derived from an EMBL/GenBank/DDBJ whole genome shotgun (WGS) entry which is preliminary data.</text>
</comment>
<name>A0AAV8XPQ3_9CUCU</name>
<organism evidence="2 3">
    <name type="scientific">Aromia moschata</name>
    <dbReference type="NCBI Taxonomy" id="1265417"/>
    <lineage>
        <taxon>Eukaryota</taxon>
        <taxon>Metazoa</taxon>
        <taxon>Ecdysozoa</taxon>
        <taxon>Arthropoda</taxon>
        <taxon>Hexapoda</taxon>
        <taxon>Insecta</taxon>
        <taxon>Pterygota</taxon>
        <taxon>Neoptera</taxon>
        <taxon>Endopterygota</taxon>
        <taxon>Coleoptera</taxon>
        <taxon>Polyphaga</taxon>
        <taxon>Cucujiformia</taxon>
        <taxon>Chrysomeloidea</taxon>
        <taxon>Cerambycidae</taxon>
        <taxon>Cerambycinae</taxon>
        <taxon>Callichromatini</taxon>
        <taxon>Aromia</taxon>
    </lineage>
</organism>
<dbReference type="AlphaFoldDB" id="A0AAV8XPQ3"/>
<evidence type="ECO:0000313" key="3">
    <source>
        <dbReference type="Proteomes" id="UP001162162"/>
    </source>
</evidence>
<dbReference type="PANTHER" id="PTHR46060">
    <property type="entry name" value="MARINER MOS1 TRANSPOSASE-LIKE PROTEIN"/>
    <property type="match status" value="1"/>
</dbReference>
<dbReference type="PROSITE" id="PS50041">
    <property type="entry name" value="C_TYPE_LECTIN_2"/>
    <property type="match status" value="1"/>
</dbReference>
<sequence length="194" mass="22113">MEQRVNFSCGNECLSCTQVFEWFKRFKEGRETIEDDSCPGRPSTSKTDENIEKIGKSIPEDRRLSIRGLAEITGIDKECVRQILHESFNMRKNVGASDRRFWTSGTMLPDNTNWIWMSTGKPITYTNWLPKQPDNAGGNEKCLELRYGNNLMWSDVVWTTANLVICEASLKKDNSKVLTGITNCNLTLINVPPK</sequence>
<feature type="domain" description="C-type lectin" evidence="1">
    <location>
        <begin position="86"/>
        <end position="167"/>
    </location>
</feature>
<dbReference type="InterPro" id="IPR001304">
    <property type="entry name" value="C-type_lectin-like"/>
</dbReference>
<dbReference type="EMBL" id="JAPWTK010000422">
    <property type="protein sequence ID" value="KAJ8940561.1"/>
    <property type="molecule type" value="Genomic_DNA"/>
</dbReference>
<dbReference type="PANTHER" id="PTHR46060:SF1">
    <property type="entry name" value="MARINER MOS1 TRANSPOSASE-LIKE PROTEIN"/>
    <property type="match status" value="1"/>
</dbReference>
<dbReference type="Pfam" id="PF00059">
    <property type="entry name" value="Lectin_C"/>
    <property type="match status" value="1"/>
</dbReference>
<dbReference type="SUPFAM" id="SSF56436">
    <property type="entry name" value="C-type lectin-like"/>
    <property type="match status" value="1"/>
</dbReference>
<protein>
    <recommendedName>
        <fullName evidence="1">C-type lectin domain-containing protein</fullName>
    </recommendedName>
</protein>
<accession>A0AAV8XPQ3</accession>
<reference evidence="2" key="1">
    <citation type="journal article" date="2023" name="Insect Mol. Biol.">
        <title>Genome sequencing provides insights into the evolution of gene families encoding plant cell wall-degrading enzymes in longhorned beetles.</title>
        <authorList>
            <person name="Shin N.R."/>
            <person name="Okamura Y."/>
            <person name="Kirsch R."/>
            <person name="Pauchet Y."/>
        </authorList>
    </citation>
    <scope>NUCLEOTIDE SEQUENCE</scope>
    <source>
        <strain evidence="2">AMC_N1</strain>
    </source>
</reference>
<gene>
    <name evidence="2" type="ORF">NQ318_012960</name>
</gene>
<dbReference type="InterPro" id="IPR052709">
    <property type="entry name" value="Transposase-MT_Hybrid"/>
</dbReference>
<keyword evidence="3" id="KW-1185">Reference proteome</keyword>
<evidence type="ECO:0000259" key="1">
    <source>
        <dbReference type="PROSITE" id="PS50041"/>
    </source>
</evidence>
<dbReference type="Proteomes" id="UP001162162">
    <property type="component" value="Unassembled WGS sequence"/>
</dbReference>